<dbReference type="Pfam" id="PF03447">
    <property type="entry name" value="NAD_binding_3"/>
    <property type="match status" value="1"/>
</dbReference>
<keyword evidence="15" id="KW-1185">Reference proteome</keyword>
<dbReference type="PROSITE" id="PS01042">
    <property type="entry name" value="HOMOSER_DHGENASE"/>
    <property type="match status" value="1"/>
</dbReference>
<evidence type="ECO:0000256" key="6">
    <source>
        <dbReference type="ARBA" id="ARBA00022605"/>
    </source>
</evidence>
<evidence type="ECO:0000256" key="12">
    <source>
        <dbReference type="SAM" id="MobiDB-lite"/>
    </source>
</evidence>
<comment type="similarity">
    <text evidence="3 11">Belongs to the homoserine dehydrogenase family.</text>
</comment>
<dbReference type="GO" id="GO:0004412">
    <property type="term" value="F:homoserine dehydrogenase activity"/>
    <property type="evidence" value="ECO:0007669"/>
    <property type="project" value="UniProtKB-EC"/>
</dbReference>
<keyword evidence="7" id="KW-0791">Threonine biosynthesis</keyword>
<dbReference type="PROSITE" id="PS51671">
    <property type="entry name" value="ACT"/>
    <property type="match status" value="1"/>
</dbReference>
<dbReference type="Gene3D" id="3.40.50.720">
    <property type="entry name" value="NAD(P)-binding Rossmann-like Domain"/>
    <property type="match status" value="1"/>
</dbReference>
<evidence type="ECO:0000256" key="1">
    <source>
        <dbReference type="ARBA" id="ARBA00005056"/>
    </source>
</evidence>
<evidence type="ECO:0000256" key="8">
    <source>
        <dbReference type="ARBA" id="ARBA00022857"/>
    </source>
</evidence>
<evidence type="ECO:0000256" key="9">
    <source>
        <dbReference type="ARBA" id="ARBA00023002"/>
    </source>
</evidence>
<dbReference type="Pfam" id="PF01842">
    <property type="entry name" value="ACT"/>
    <property type="match status" value="1"/>
</dbReference>
<dbReference type="SUPFAM" id="SSF55347">
    <property type="entry name" value="Glyceraldehyde-3-phosphate dehydrogenase-like, C-terminal domain"/>
    <property type="match status" value="1"/>
</dbReference>
<dbReference type="PANTHER" id="PTHR43331">
    <property type="entry name" value="HOMOSERINE DEHYDROGENASE"/>
    <property type="match status" value="1"/>
</dbReference>
<dbReference type="SUPFAM" id="SSF55021">
    <property type="entry name" value="ACT-like"/>
    <property type="match status" value="1"/>
</dbReference>
<sequence>MWRKARHNRHPFPREKTPGRPSGSPHISSPPARGLAQSAGAVPLFNHLLENTRCMEPIKVGLLGFGTVGSGTFTVLRRNQEEIKRRAGRGIEIARIAVRNPAKATAALGTDAGTVALTEDFNAVVDDPSIDIVAEMIGGTGLARDLVLRAIRNRKHVVTANKALLAVHGTEIFEAARANGVMVSFEAAVAGGIPIIKALREGLTANRIQYIAGIINGTTNYILSEMRDRGLDFATALKAAQELGYAEADPTFDIEGVDAAHKATIMSAIAFGVPVQFDKAYVEGISKLAAIDIRYAEELGYRIKLLGIARRAEKGIELRVHPTLIPEKRLLANVEGAMNAVVVHGDAVGTTLYYGKGAGAEPTASAVVADLVDVTRLHTADPEHRVPHLAFQPDSLSNTPILPIDEVTSGYYLRLRVADVTGVLADITRILADTGISIDALLQKESEQVDANGKGETDIILITHETVEKHVNAAIKTIEGLKTVVSQVTKLRMEALN</sequence>
<dbReference type="InterPro" id="IPR019811">
    <property type="entry name" value="HDH_CS"/>
</dbReference>
<dbReference type="SUPFAM" id="SSF51735">
    <property type="entry name" value="NAD(P)-binding Rossmann-fold domains"/>
    <property type="match status" value="1"/>
</dbReference>
<dbReference type="InterPro" id="IPR002912">
    <property type="entry name" value="ACT_dom"/>
</dbReference>
<dbReference type="InterPro" id="IPR036291">
    <property type="entry name" value="NAD(P)-bd_dom_sf"/>
</dbReference>
<gene>
    <name evidence="14" type="primary">hom</name>
    <name evidence="14" type="ORF">LMG28140_00323</name>
</gene>
<feature type="compositionally biased region" description="Basic residues" evidence="12">
    <location>
        <begin position="1"/>
        <end position="11"/>
    </location>
</feature>
<dbReference type="Gene3D" id="3.30.70.260">
    <property type="match status" value="1"/>
</dbReference>
<organism evidence="14 15">
    <name type="scientific">Paraburkholderia metrosideri</name>
    <dbReference type="NCBI Taxonomy" id="580937"/>
    <lineage>
        <taxon>Bacteria</taxon>
        <taxon>Pseudomonadati</taxon>
        <taxon>Pseudomonadota</taxon>
        <taxon>Betaproteobacteria</taxon>
        <taxon>Burkholderiales</taxon>
        <taxon>Burkholderiaceae</taxon>
        <taxon>Paraburkholderia</taxon>
    </lineage>
</organism>
<dbReference type="InterPro" id="IPR045865">
    <property type="entry name" value="ACT-like_dom_sf"/>
</dbReference>
<keyword evidence="8" id="KW-0521">NADP</keyword>
<dbReference type="NCBIfam" id="NF004976">
    <property type="entry name" value="PRK06349.1"/>
    <property type="match status" value="1"/>
</dbReference>
<keyword evidence="10" id="KW-0486">Methionine biosynthesis</keyword>
<keyword evidence="9 14" id="KW-0560">Oxidoreductase</keyword>
<evidence type="ECO:0000313" key="14">
    <source>
        <dbReference type="EMBL" id="CAD6510145.1"/>
    </source>
</evidence>
<dbReference type="InterPro" id="IPR005106">
    <property type="entry name" value="Asp/hSer_DH_NAD-bd"/>
</dbReference>
<evidence type="ECO:0000256" key="11">
    <source>
        <dbReference type="RuleBase" id="RU004171"/>
    </source>
</evidence>
<evidence type="ECO:0000256" key="4">
    <source>
        <dbReference type="ARBA" id="ARBA00013213"/>
    </source>
</evidence>
<accession>A0ABM8N9K5</accession>
<evidence type="ECO:0000259" key="13">
    <source>
        <dbReference type="PROSITE" id="PS51671"/>
    </source>
</evidence>
<dbReference type="Gene3D" id="3.30.360.10">
    <property type="entry name" value="Dihydrodipicolinate Reductase, domain 2"/>
    <property type="match status" value="1"/>
</dbReference>
<proteinExistence type="inferred from homology"/>
<dbReference type="EMBL" id="CAJHCP010000001">
    <property type="protein sequence ID" value="CAD6510145.1"/>
    <property type="molecule type" value="Genomic_DNA"/>
</dbReference>
<name>A0ABM8N9K5_9BURK</name>
<feature type="domain" description="ACT" evidence="13">
    <location>
        <begin position="412"/>
        <end position="493"/>
    </location>
</feature>
<dbReference type="InterPro" id="IPR001342">
    <property type="entry name" value="HDH_cat"/>
</dbReference>
<dbReference type="CDD" id="cd04881">
    <property type="entry name" value="ACT_HSDH-Hom"/>
    <property type="match status" value="1"/>
</dbReference>
<evidence type="ECO:0000256" key="5">
    <source>
        <dbReference type="ARBA" id="ARBA00013376"/>
    </source>
</evidence>
<dbReference type="Proteomes" id="UP000598032">
    <property type="component" value="Unassembled WGS sequence"/>
</dbReference>
<evidence type="ECO:0000256" key="3">
    <source>
        <dbReference type="ARBA" id="ARBA00006753"/>
    </source>
</evidence>
<evidence type="ECO:0000256" key="2">
    <source>
        <dbReference type="ARBA" id="ARBA00005062"/>
    </source>
</evidence>
<dbReference type="PANTHER" id="PTHR43331:SF1">
    <property type="entry name" value="HOMOSERINE DEHYDROGENASE"/>
    <property type="match status" value="1"/>
</dbReference>
<evidence type="ECO:0000313" key="15">
    <source>
        <dbReference type="Proteomes" id="UP000598032"/>
    </source>
</evidence>
<keyword evidence="6" id="KW-0028">Amino-acid biosynthesis</keyword>
<dbReference type="EC" id="1.1.1.3" evidence="4"/>
<dbReference type="Pfam" id="PF00742">
    <property type="entry name" value="Homoserine_dh"/>
    <property type="match status" value="1"/>
</dbReference>
<comment type="caution">
    <text evidence="14">The sequence shown here is derived from an EMBL/GenBank/DDBJ whole genome shotgun (WGS) entry which is preliminary data.</text>
</comment>
<comment type="pathway">
    <text evidence="2">Amino-acid biosynthesis; L-methionine biosynthesis via de novo pathway; L-homoserine from L-aspartate: step 3/3.</text>
</comment>
<evidence type="ECO:0000256" key="10">
    <source>
        <dbReference type="ARBA" id="ARBA00023167"/>
    </source>
</evidence>
<feature type="region of interest" description="Disordered" evidence="12">
    <location>
        <begin position="1"/>
        <end position="35"/>
    </location>
</feature>
<evidence type="ECO:0000256" key="7">
    <source>
        <dbReference type="ARBA" id="ARBA00022697"/>
    </source>
</evidence>
<protein>
    <recommendedName>
        <fullName evidence="5">Homoserine dehydrogenase</fullName>
        <ecNumber evidence="4">1.1.1.3</ecNumber>
    </recommendedName>
</protein>
<comment type="pathway">
    <text evidence="1">Amino-acid biosynthesis; L-threonine biosynthesis; L-threonine from L-aspartate: step 3/5.</text>
</comment>
<reference evidence="14 15" key="1">
    <citation type="submission" date="2020-10" db="EMBL/GenBank/DDBJ databases">
        <authorList>
            <person name="Peeters C."/>
        </authorList>
    </citation>
    <scope>NUCLEOTIDE SEQUENCE [LARGE SCALE GENOMIC DNA]</scope>
    <source>
        <strain evidence="14 15">LMG 28140</strain>
    </source>
</reference>